<feature type="compositionally biased region" description="Polar residues" evidence="1">
    <location>
        <begin position="34"/>
        <end position="58"/>
    </location>
</feature>
<feature type="region of interest" description="Disordered" evidence="1">
    <location>
        <begin position="1"/>
        <end position="316"/>
    </location>
</feature>
<feature type="compositionally biased region" description="Basic and acidic residues" evidence="1">
    <location>
        <begin position="75"/>
        <end position="86"/>
    </location>
</feature>
<feature type="compositionally biased region" description="Polar residues" evidence="1">
    <location>
        <begin position="299"/>
        <end position="313"/>
    </location>
</feature>
<accession>A0ABZ1D341</accession>
<keyword evidence="3" id="KW-1185">Reference proteome</keyword>
<feature type="compositionally biased region" description="Polar residues" evidence="1">
    <location>
        <begin position="99"/>
        <end position="136"/>
    </location>
</feature>
<dbReference type="EMBL" id="CP141885">
    <property type="protein sequence ID" value="WRT67002.1"/>
    <property type="molecule type" value="Genomic_DNA"/>
</dbReference>
<feature type="compositionally biased region" description="Basic and acidic residues" evidence="1">
    <location>
        <begin position="258"/>
        <end position="269"/>
    </location>
</feature>
<dbReference type="GeneID" id="87956099"/>
<name>A0ABZ1D341_9TREE</name>
<sequence>MPVTKKKGTLFAIYADSPDRSQSQPQSQSSSSSTHSKQVGNIPKSPTQRSSTGTNSRKALSLLQPKAVSSVSSDRSSDFKSKKFDLYDDQSEDVPLKTKSVTSEENSSALKTKSRLITTTIANSTKSQTTTLNQPINPKFKSKSSITVFSDENSRSSSTLIPTRRTASAPLAVQPRLQPQLQPQPQSQSQSQSIKRSRDLLSPLPILSAPATKATATTSKVRSQVQAEVREDPSESPAKRTRAALSTPSRAKTGSSRTEPEVRISDKENIPVPYSPGGEIDSINDSPATRTRSKLRALNLSTQTSSPLRSNMRSEAVSRVERLVGDGRGTLTLKKGRELAMLLGDEDTEREIKALKGSPESKKTRGKGITVEVPMLSDVSEAYGAEGYEPEGFKTQRHSIRKSPEHYPETEITKIFNDIIPLSNAQSRTDIKPLQNS</sequence>
<evidence type="ECO:0000313" key="3">
    <source>
        <dbReference type="Proteomes" id="UP001329825"/>
    </source>
</evidence>
<organism evidence="2 3">
    <name type="scientific">Kwoniella shivajii</name>
    <dbReference type="NCBI Taxonomy" id="564305"/>
    <lineage>
        <taxon>Eukaryota</taxon>
        <taxon>Fungi</taxon>
        <taxon>Dikarya</taxon>
        <taxon>Basidiomycota</taxon>
        <taxon>Agaricomycotina</taxon>
        <taxon>Tremellomycetes</taxon>
        <taxon>Tremellales</taxon>
        <taxon>Cryptococcaceae</taxon>
        <taxon>Kwoniella</taxon>
    </lineage>
</organism>
<evidence type="ECO:0000256" key="1">
    <source>
        <dbReference type="SAM" id="MobiDB-lite"/>
    </source>
</evidence>
<gene>
    <name evidence="2" type="ORF">IL334_003968</name>
</gene>
<dbReference type="RefSeq" id="XP_062791742.1">
    <property type="nucleotide sequence ID" value="XM_062935691.1"/>
</dbReference>
<reference evidence="2 3" key="1">
    <citation type="submission" date="2024-01" db="EMBL/GenBank/DDBJ databases">
        <title>Comparative genomics of Cryptococcus and Kwoniella reveals pathogenesis evolution and contrasting modes of karyotype evolution via chromosome fusion or intercentromeric recombination.</title>
        <authorList>
            <person name="Coelho M.A."/>
            <person name="David-Palma M."/>
            <person name="Shea T."/>
            <person name="Bowers K."/>
            <person name="McGinley-Smith S."/>
            <person name="Mohammad A.W."/>
            <person name="Gnirke A."/>
            <person name="Yurkov A.M."/>
            <person name="Nowrousian M."/>
            <person name="Sun S."/>
            <person name="Cuomo C.A."/>
            <person name="Heitman J."/>
        </authorList>
    </citation>
    <scope>NUCLEOTIDE SEQUENCE [LARGE SCALE GENOMIC DNA]</scope>
    <source>
        <strain evidence="2">CBS 11374</strain>
    </source>
</reference>
<feature type="compositionally biased region" description="Polar residues" evidence="1">
    <location>
        <begin position="244"/>
        <end position="257"/>
    </location>
</feature>
<feature type="compositionally biased region" description="Low complexity" evidence="1">
    <location>
        <begin position="174"/>
        <end position="193"/>
    </location>
</feature>
<feature type="compositionally biased region" description="Low complexity" evidence="1">
    <location>
        <begin position="21"/>
        <end position="33"/>
    </location>
</feature>
<proteinExistence type="predicted"/>
<dbReference type="Proteomes" id="UP001329825">
    <property type="component" value="Chromosome 5"/>
</dbReference>
<feature type="compositionally biased region" description="Low complexity" evidence="1">
    <location>
        <begin position="200"/>
        <end position="220"/>
    </location>
</feature>
<protein>
    <submittedName>
        <fullName evidence="2">Uncharacterized protein</fullName>
    </submittedName>
</protein>
<evidence type="ECO:0000313" key="2">
    <source>
        <dbReference type="EMBL" id="WRT67002.1"/>
    </source>
</evidence>
<feature type="compositionally biased region" description="Polar residues" evidence="1">
    <location>
        <begin position="143"/>
        <end position="161"/>
    </location>
</feature>
<feature type="region of interest" description="Disordered" evidence="1">
    <location>
        <begin position="387"/>
        <end position="406"/>
    </location>
</feature>